<gene>
    <name evidence="1" type="ORF">MRATA1EN22A_LOCUS15357</name>
</gene>
<dbReference type="EMBL" id="OX596109">
    <property type="protein sequence ID" value="CAN0307984.1"/>
    <property type="molecule type" value="Genomic_DNA"/>
</dbReference>
<proteinExistence type="predicted"/>
<reference evidence="1" key="2">
    <citation type="submission" date="2025-03" db="EMBL/GenBank/DDBJ databases">
        <authorList>
            <consortium name="ELIXIR-Norway"/>
            <consortium name="Elixir Norway"/>
        </authorList>
    </citation>
    <scope>NUCLEOTIDE SEQUENCE</scope>
</reference>
<accession>A0AC59Z8D6</accession>
<organism evidence="1 2">
    <name type="scientific">Rangifer tarandus platyrhynchus</name>
    <name type="common">Svalbard reindeer</name>
    <dbReference type="NCBI Taxonomy" id="3082113"/>
    <lineage>
        <taxon>Eukaryota</taxon>
        <taxon>Metazoa</taxon>
        <taxon>Chordata</taxon>
        <taxon>Craniata</taxon>
        <taxon>Vertebrata</taxon>
        <taxon>Euteleostomi</taxon>
        <taxon>Mammalia</taxon>
        <taxon>Eutheria</taxon>
        <taxon>Laurasiatheria</taxon>
        <taxon>Artiodactyla</taxon>
        <taxon>Ruminantia</taxon>
        <taxon>Pecora</taxon>
        <taxon>Cervidae</taxon>
        <taxon>Odocoileinae</taxon>
        <taxon>Rangifer</taxon>
    </lineage>
</organism>
<protein>
    <submittedName>
        <fullName evidence="1">Uncharacterized protein</fullName>
    </submittedName>
</protein>
<name>A0AC59Z8D6_RANTA</name>
<evidence type="ECO:0000313" key="1">
    <source>
        <dbReference type="EMBL" id="CAN0307984.1"/>
    </source>
</evidence>
<dbReference type="Proteomes" id="UP001162501">
    <property type="component" value="Chromosome 25"/>
</dbReference>
<reference evidence="1" key="1">
    <citation type="submission" date="2023-05" db="EMBL/GenBank/DDBJ databases">
        <authorList>
            <consortium name="ELIXIR-Norway"/>
        </authorList>
    </citation>
    <scope>NUCLEOTIDE SEQUENCE</scope>
</reference>
<evidence type="ECO:0000313" key="2">
    <source>
        <dbReference type="Proteomes" id="UP001162501"/>
    </source>
</evidence>
<sequence>MIVSFRALRHHDKRERPQRQQAKHPKETKKHARTWDPGRAKKRVCACACVCTRAPVDTYKSPCVRM</sequence>